<reference evidence="2 3" key="1">
    <citation type="submission" date="2018-03" db="EMBL/GenBank/DDBJ databases">
        <title>Genomic Encyclopedia of Archaeal and Bacterial Type Strains, Phase II (KMG-II): from individual species to whole genera.</title>
        <authorList>
            <person name="Goeker M."/>
        </authorList>
    </citation>
    <scope>NUCLEOTIDE SEQUENCE [LARGE SCALE GENOMIC DNA]</scope>
    <source>
        <strain evidence="2 3">DSM 29318</strain>
    </source>
</reference>
<dbReference type="Proteomes" id="UP000238801">
    <property type="component" value="Unassembled WGS sequence"/>
</dbReference>
<dbReference type="RefSeq" id="WP_158259340.1">
    <property type="nucleotide sequence ID" value="NZ_PVTT01000001.1"/>
</dbReference>
<dbReference type="EMBL" id="PVTT01000001">
    <property type="protein sequence ID" value="PRY94949.1"/>
    <property type="molecule type" value="Genomic_DNA"/>
</dbReference>
<keyword evidence="1" id="KW-1133">Transmembrane helix</keyword>
<evidence type="ECO:0000313" key="2">
    <source>
        <dbReference type="EMBL" id="PRY94949.1"/>
    </source>
</evidence>
<evidence type="ECO:0000313" key="3">
    <source>
        <dbReference type="Proteomes" id="UP000238801"/>
    </source>
</evidence>
<dbReference type="AlphaFoldDB" id="A0A2T0X7N6"/>
<dbReference type="OrthoDB" id="8479024at2"/>
<comment type="caution">
    <text evidence="2">The sequence shown here is derived from an EMBL/GenBank/DDBJ whole genome shotgun (WGS) entry which is preliminary data.</text>
</comment>
<dbReference type="Pfam" id="PF07386">
    <property type="entry name" value="DUF1499"/>
    <property type="match status" value="1"/>
</dbReference>
<accession>A0A2T0X7N6</accession>
<dbReference type="InterPro" id="IPR010865">
    <property type="entry name" value="DUF1499"/>
</dbReference>
<proteinExistence type="predicted"/>
<name>A0A2T0X7N6_9RHOB</name>
<gene>
    <name evidence="2" type="ORF">BCF33_0555</name>
</gene>
<keyword evidence="1" id="KW-0812">Transmembrane</keyword>
<organism evidence="2 3">
    <name type="scientific">Hasllibacter halocynthiae</name>
    <dbReference type="NCBI Taxonomy" id="595589"/>
    <lineage>
        <taxon>Bacteria</taxon>
        <taxon>Pseudomonadati</taxon>
        <taxon>Pseudomonadota</taxon>
        <taxon>Alphaproteobacteria</taxon>
        <taxon>Rhodobacterales</taxon>
        <taxon>Roseobacteraceae</taxon>
        <taxon>Hasllibacter</taxon>
    </lineage>
</organism>
<feature type="transmembrane region" description="Helical" evidence="1">
    <location>
        <begin position="6"/>
        <end position="25"/>
    </location>
</feature>
<keyword evidence="1" id="KW-0472">Membrane</keyword>
<evidence type="ECO:0000256" key="1">
    <source>
        <dbReference type="SAM" id="Phobius"/>
    </source>
</evidence>
<protein>
    <submittedName>
        <fullName evidence="2">Uncharacterized protein DUF1499</fullName>
    </submittedName>
</protein>
<sequence length="156" mass="16558">MTRRGWIIGSAVAIAGIAAGGAAFVRLAPTRPAEWDVDPAREGRTGPGRHLIAEEGDAPPLQLAAPPGMVLDALSEIAAEEGGTRIVWRPDDGRATWEVRSRVMGFPDYVSVRAVPAGGGTVLTAYSRLRYGADDMGVNEDRLNRWTAALKARLPG</sequence>
<keyword evidence="3" id="KW-1185">Reference proteome</keyword>